<evidence type="ECO:0000313" key="1">
    <source>
        <dbReference type="EnsemblPlants" id="AVESA.00010b.r2.3AG0404780.1.CDS"/>
    </source>
</evidence>
<proteinExistence type="predicted"/>
<dbReference type="Proteomes" id="UP001732700">
    <property type="component" value="Chromosome 3A"/>
</dbReference>
<dbReference type="EnsemblPlants" id="AVESA.00010b.r2.3AG0404780.1">
    <property type="protein sequence ID" value="AVESA.00010b.r2.3AG0404780.1.CDS"/>
    <property type="gene ID" value="AVESA.00010b.r2.3AG0404780"/>
</dbReference>
<keyword evidence="2" id="KW-1185">Reference proteome</keyword>
<name>A0ACD5V9L6_AVESA</name>
<protein>
    <submittedName>
        <fullName evidence="1">Uncharacterized protein</fullName>
    </submittedName>
</protein>
<organism evidence="1 2">
    <name type="scientific">Avena sativa</name>
    <name type="common">Oat</name>
    <dbReference type="NCBI Taxonomy" id="4498"/>
    <lineage>
        <taxon>Eukaryota</taxon>
        <taxon>Viridiplantae</taxon>
        <taxon>Streptophyta</taxon>
        <taxon>Embryophyta</taxon>
        <taxon>Tracheophyta</taxon>
        <taxon>Spermatophyta</taxon>
        <taxon>Magnoliopsida</taxon>
        <taxon>Liliopsida</taxon>
        <taxon>Poales</taxon>
        <taxon>Poaceae</taxon>
        <taxon>BOP clade</taxon>
        <taxon>Pooideae</taxon>
        <taxon>Poodae</taxon>
        <taxon>Poeae</taxon>
        <taxon>Poeae Chloroplast Group 1 (Aveneae type)</taxon>
        <taxon>Aveninae</taxon>
        <taxon>Avena</taxon>
    </lineage>
</organism>
<accession>A0ACD5V9L6</accession>
<evidence type="ECO:0000313" key="2">
    <source>
        <dbReference type="Proteomes" id="UP001732700"/>
    </source>
</evidence>
<reference evidence="1" key="2">
    <citation type="submission" date="2025-09" db="UniProtKB">
        <authorList>
            <consortium name="EnsemblPlants"/>
        </authorList>
    </citation>
    <scope>IDENTIFICATION</scope>
</reference>
<sequence>MSSEVLPFTVRRRDPELVCPAAPTPRGTKPLSDMDSQEHIRGLVPVVLFYRRGAGRMVSAVRHGLSAALVHYYPLAGRLREVDGQKLVVDCTGEGVLLVEADAEVCLWELEAAVLRPPFPYMDKLLFQTETEASSGVLNCPLLVIQVTRLLCGGFVFAFNYNHTMCDGIGLAQFLNAVAELARGVPAVSVTPTWSRELLNARIVIPPQHRGGQEAAAATALVGLGDMVMQSFTFSPADVATMKKHLPPAPAPVPTTFETIAVFLWRARTMALQIPLGQDALLLIMANLRRAADMGLPAGYYGNACVACTAMTKVAALYCGSSSSLAHLLGLVRKAKAAVTSSDESAIRSMVDQTVVRGQPYLLPLANNFLLTDLRHAGFHGVNFGWGDPVFAGPTSSYFGVSPIMAMNEQEEEAVVVPVVLPQSAMERFAAEMQRLCMPAASKL</sequence>
<reference evidence="1" key="1">
    <citation type="submission" date="2021-05" db="EMBL/GenBank/DDBJ databases">
        <authorList>
            <person name="Scholz U."/>
            <person name="Mascher M."/>
            <person name="Fiebig A."/>
        </authorList>
    </citation>
    <scope>NUCLEOTIDE SEQUENCE [LARGE SCALE GENOMIC DNA]</scope>
</reference>